<name>A0A814BKI8_ADIRI</name>
<dbReference type="AlphaFoldDB" id="A0A814BKI8"/>
<proteinExistence type="predicted"/>
<dbReference type="OrthoDB" id="10037497at2759"/>
<dbReference type="Proteomes" id="UP000663828">
    <property type="component" value="Unassembled WGS sequence"/>
</dbReference>
<protein>
    <submittedName>
        <fullName evidence="1">Uncharacterized protein</fullName>
    </submittedName>
</protein>
<organism evidence="1 4">
    <name type="scientific">Adineta ricciae</name>
    <name type="common">Rotifer</name>
    <dbReference type="NCBI Taxonomy" id="249248"/>
    <lineage>
        <taxon>Eukaryota</taxon>
        <taxon>Metazoa</taxon>
        <taxon>Spiralia</taxon>
        <taxon>Gnathifera</taxon>
        <taxon>Rotifera</taxon>
        <taxon>Eurotatoria</taxon>
        <taxon>Bdelloidea</taxon>
        <taxon>Adinetida</taxon>
        <taxon>Adinetidae</taxon>
        <taxon>Adineta</taxon>
    </lineage>
</organism>
<evidence type="ECO:0000313" key="3">
    <source>
        <dbReference type="Proteomes" id="UP000663828"/>
    </source>
</evidence>
<evidence type="ECO:0000313" key="4">
    <source>
        <dbReference type="Proteomes" id="UP000663852"/>
    </source>
</evidence>
<accession>A0A814BKI8</accession>
<dbReference type="EMBL" id="CAJNOR010012516">
    <property type="protein sequence ID" value="CAF1668099.1"/>
    <property type="molecule type" value="Genomic_DNA"/>
</dbReference>
<gene>
    <name evidence="1" type="ORF">EDS130_LOCUS11179</name>
    <name evidence="2" type="ORF">XAT740_LOCUS58162</name>
</gene>
<reference evidence="1" key="1">
    <citation type="submission" date="2021-02" db="EMBL/GenBank/DDBJ databases">
        <authorList>
            <person name="Nowell W R."/>
        </authorList>
    </citation>
    <scope>NUCLEOTIDE SEQUENCE</scope>
</reference>
<evidence type="ECO:0000313" key="2">
    <source>
        <dbReference type="EMBL" id="CAF1668099.1"/>
    </source>
</evidence>
<keyword evidence="3" id="KW-1185">Reference proteome</keyword>
<dbReference type="EMBL" id="CAJNOJ010000040">
    <property type="protein sequence ID" value="CAF0928763.1"/>
    <property type="molecule type" value="Genomic_DNA"/>
</dbReference>
<comment type="caution">
    <text evidence="1">The sequence shown here is derived from an EMBL/GenBank/DDBJ whole genome shotgun (WGS) entry which is preliminary data.</text>
</comment>
<sequence>MHNRTTQSSMRRNNCAEAYHQRINSTFQCAHPTLWLFVQKLIDEENVVHADLVHINAGEPPKKKKINERLERRLLNLLTTNHAHIAVQLNSIAYSISL</sequence>
<evidence type="ECO:0000313" key="1">
    <source>
        <dbReference type="EMBL" id="CAF0928763.1"/>
    </source>
</evidence>
<dbReference type="Proteomes" id="UP000663852">
    <property type="component" value="Unassembled WGS sequence"/>
</dbReference>